<feature type="region of interest" description="Disordered" evidence="1">
    <location>
        <begin position="73"/>
        <end position="92"/>
    </location>
</feature>
<protein>
    <submittedName>
        <fullName evidence="2">Uncharacterized protein</fullName>
    </submittedName>
</protein>
<evidence type="ECO:0000256" key="1">
    <source>
        <dbReference type="SAM" id="MobiDB-lite"/>
    </source>
</evidence>
<accession>A0AA36E1K7</accession>
<sequence length="194" mass="21474">MVRDTCLSPKKGVDMASFGPCFRVEFAKYNFPKAVEDDVKEFPTVARIPDAMLKKVDPSNSVLMAYMQIEPKKTTSPAKKKSGEGDKISKKKKCHAEDVANLISKIQKKRKLVIQEDSMDDEIVPESPLVTLSPKRNSPTKLIFEEIGCYASSVTTFVVDTTTNLGDSAMQSTPEQTTIISPEVSLTKSSYEEV</sequence>
<name>A0AA36E1K7_LACSI</name>
<evidence type="ECO:0000313" key="2">
    <source>
        <dbReference type="EMBL" id="CAI9278680.1"/>
    </source>
</evidence>
<gene>
    <name evidence="2" type="ORF">LSALG_LOCUS18528</name>
</gene>
<dbReference type="Proteomes" id="UP001177003">
    <property type="component" value="Chromosome 4"/>
</dbReference>
<organism evidence="2 3">
    <name type="scientific">Lactuca saligna</name>
    <name type="common">Willowleaf lettuce</name>
    <dbReference type="NCBI Taxonomy" id="75948"/>
    <lineage>
        <taxon>Eukaryota</taxon>
        <taxon>Viridiplantae</taxon>
        <taxon>Streptophyta</taxon>
        <taxon>Embryophyta</taxon>
        <taxon>Tracheophyta</taxon>
        <taxon>Spermatophyta</taxon>
        <taxon>Magnoliopsida</taxon>
        <taxon>eudicotyledons</taxon>
        <taxon>Gunneridae</taxon>
        <taxon>Pentapetalae</taxon>
        <taxon>asterids</taxon>
        <taxon>campanulids</taxon>
        <taxon>Asterales</taxon>
        <taxon>Asteraceae</taxon>
        <taxon>Cichorioideae</taxon>
        <taxon>Cichorieae</taxon>
        <taxon>Lactucinae</taxon>
        <taxon>Lactuca</taxon>
    </lineage>
</organism>
<evidence type="ECO:0000313" key="3">
    <source>
        <dbReference type="Proteomes" id="UP001177003"/>
    </source>
</evidence>
<keyword evidence="3" id="KW-1185">Reference proteome</keyword>
<proteinExistence type="predicted"/>
<dbReference type="AlphaFoldDB" id="A0AA36E1K7"/>
<dbReference type="EMBL" id="OX465080">
    <property type="protein sequence ID" value="CAI9278680.1"/>
    <property type="molecule type" value="Genomic_DNA"/>
</dbReference>
<reference evidence="2" key="1">
    <citation type="submission" date="2023-04" db="EMBL/GenBank/DDBJ databases">
        <authorList>
            <person name="Vijverberg K."/>
            <person name="Xiong W."/>
            <person name="Schranz E."/>
        </authorList>
    </citation>
    <scope>NUCLEOTIDE SEQUENCE</scope>
</reference>